<dbReference type="Pfam" id="PF00528">
    <property type="entry name" value="BPD_transp_1"/>
    <property type="match status" value="1"/>
</dbReference>
<dbReference type="AlphaFoldDB" id="A0A6G9CLW3"/>
<dbReference type="InterPro" id="IPR035906">
    <property type="entry name" value="MetI-like_sf"/>
</dbReference>
<feature type="transmembrane region" description="Helical" evidence="7">
    <location>
        <begin position="261"/>
        <end position="280"/>
    </location>
</feature>
<dbReference type="SUPFAM" id="SSF161098">
    <property type="entry name" value="MetI-like"/>
    <property type="match status" value="1"/>
</dbReference>
<keyword evidence="4 7" id="KW-0812">Transmembrane</keyword>
<protein>
    <recommendedName>
        <fullName evidence="8">ABC transmembrane type-1 domain-containing protein</fullName>
    </recommendedName>
</protein>
<dbReference type="GO" id="GO:0005886">
    <property type="term" value="C:plasma membrane"/>
    <property type="evidence" value="ECO:0007669"/>
    <property type="project" value="UniProtKB-SubCell"/>
</dbReference>
<comment type="subcellular location">
    <subcellularLocation>
        <location evidence="1 7">Cell membrane</location>
        <topology evidence="1 7">Multi-pass membrane protein</topology>
    </subcellularLocation>
</comment>
<feature type="transmembrane region" description="Helical" evidence="7">
    <location>
        <begin position="219"/>
        <end position="241"/>
    </location>
</feature>
<evidence type="ECO:0000256" key="2">
    <source>
        <dbReference type="ARBA" id="ARBA00022448"/>
    </source>
</evidence>
<dbReference type="EMBL" id="CP050124">
    <property type="protein sequence ID" value="QIP37868.1"/>
    <property type="molecule type" value="Genomic_DNA"/>
</dbReference>
<dbReference type="Proteomes" id="UP000502345">
    <property type="component" value="Chromosome"/>
</dbReference>
<feature type="domain" description="ABC transmembrane type-1" evidence="8">
    <location>
        <begin position="78"/>
        <end position="280"/>
    </location>
</feature>
<comment type="similarity">
    <text evidence="7">Belongs to the binding-protein-dependent transport system permease family.</text>
</comment>
<keyword evidence="3" id="KW-1003">Cell membrane</keyword>
<evidence type="ECO:0000313" key="10">
    <source>
        <dbReference type="Proteomes" id="UP000502345"/>
    </source>
</evidence>
<keyword evidence="2 7" id="KW-0813">Transport</keyword>
<dbReference type="PANTHER" id="PTHR43163:SF6">
    <property type="entry name" value="DIPEPTIDE TRANSPORT SYSTEM PERMEASE PROTEIN DPPB-RELATED"/>
    <property type="match status" value="1"/>
</dbReference>
<dbReference type="Gene3D" id="1.10.3720.10">
    <property type="entry name" value="MetI-like"/>
    <property type="match status" value="1"/>
</dbReference>
<gene>
    <name evidence="9" type="ORF">G9444_0624</name>
</gene>
<dbReference type="PROSITE" id="PS50928">
    <property type="entry name" value="ABC_TM1"/>
    <property type="match status" value="1"/>
</dbReference>
<evidence type="ECO:0000256" key="7">
    <source>
        <dbReference type="RuleBase" id="RU363032"/>
    </source>
</evidence>
<feature type="transmembrane region" description="Helical" evidence="7">
    <location>
        <begin position="82"/>
        <end position="105"/>
    </location>
</feature>
<organism evidence="9 10">
    <name type="scientific">Rhodococcus erythropolis</name>
    <name type="common">Arthrobacter picolinophilus</name>
    <dbReference type="NCBI Taxonomy" id="1833"/>
    <lineage>
        <taxon>Bacteria</taxon>
        <taxon>Bacillati</taxon>
        <taxon>Actinomycetota</taxon>
        <taxon>Actinomycetes</taxon>
        <taxon>Mycobacteriales</taxon>
        <taxon>Nocardiaceae</taxon>
        <taxon>Rhodococcus</taxon>
        <taxon>Rhodococcus erythropolis group</taxon>
    </lineage>
</organism>
<keyword evidence="5 7" id="KW-1133">Transmembrane helix</keyword>
<feature type="transmembrane region" description="Helical" evidence="7">
    <location>
        <begin position="117"/>
        <end position="138"/>
    </location>
</feature>
<accession>A0A6G9CLW3</accession>
<evidence type="ECO:0000256" key="4">
    <source>
        <dbReference type="ARBA" id="ARBA00022692"/>
    </source>
</evidence>
<evidence type="ECO:0000313" key="9">
    <source>
        <dbReference type="EMBL" id="QIP37868.1"/>
    </source>
</evidence>
<proteinExistence type="inferred from homology"/>
<reference evidence="9 10" key="1">
    <citation type="submission" date="2020-03" db="EMBL/GenBank/DDBJ databases">
        <title>Screen low temperature-resistant strains for efficient degradation of petroleum hydrocarbons under the low temperature.</title>
        <authorList>
            <person name="Wang Y."/>
            <person name="Chen J."/>
        </authorList>
    </citation>
    <scope>NUCLEOTIDE SEQUENCE [LARGE SCALE GENOMIC DNA]</scope>
    <source>
        <strain evidence="9 10">KB1</strain>
    </source>
</reference>
<sequence length="297" mass="31285">MSFGVFALQFVAPGGVVGALTGGRPVSQAVLDDLRRQHHLDDPILVQYWAWLRRALSGDFGTSYVQNVQVDKLIVDQGLLSLQLAIFAFVIAMIVAIPMATVAAIHKGRIVDRLASSTAILAISVPSFAVALLLLYLFGLKWDILPVFGPGAGFFGRLHHLLLPAIALALGQIGLVVKVTRSALSNALSQDYVTFARSRGVSGGRVLLSYGFRNSMTSITTAAGLTLTTLIVGTVLVEKIFALPGAGSLLIASVSAGDLPVVQALTIVLAAFILVLNLLVDVASTAFDPRVDLSEAV</sequence>
<name>A0A6G9CLW3_RHOER</name>
<evidence type="ECO:0000259" key="8">
    <source>
        <dbReference type="PROSITE" id="PS50928"/>
    </source>
</evidence>
<evidence type="ECO:0000256" key="6">
    <source>
        <dbReference type="ARBA" id="ARBA00023136"/>
    </source>
</evidence>
<keyword evidence="6 7" id="KW-0472">Membrane</keyword>
<evidence type="ECO:0000256" key="1">
    <source>
        <dbReference type="ARBA" id="ARBA00004651"/>
    </source>
</evidence>
<feature type="transmembrane region" description="Helical" evidence="7">
    <location>
        <begin position="158"/>
        <end position="177"/>
    </location>
</feature>
<evidence type="ECO:0000256" key="5">
    <source>
        <dbReference type="ARBA" id="ARBA00022989"/>
    </source>
</evidence>
<dbReference type="GO" id="GO:0071916">
    <property type="term" value="F:dipeptide transmembrane transporter activity"/>
    <property type="evidence" value="ECO:0007669"/>
    <property type="project" value="TreeGrafter"/>
</dbReference>
<dbReference type="InterPro" id="IPR000515">
    <property type="entry name" value="MetI-like"/>
</dbReference>
<dbReference type="PANTHER" id="PTHR43163">
    <property type="entry name" value="DIPEPTIDE TRANSPORT SYSTEM PERMEASE PROTEIN DPPB-RELATED"/>
    <property type="match status" value="1"/>
</dbReference>
<dbReference type="CDD" id="cd06261">
    <property type="entry name" value="TM_PBP2"/>
    <property type="match status" value="1"/>
</dbReference>
<evidence type="ECO:0000256" key="3">
    <source>
        <dbReference type="ARBA" id="ARBA00022475"/>
    </source>
</evidence>